<proteinExistence type="predicted"/>
<evidence type="ECO:0000313" key="2">
    <source>
        <dbReference type="EMBL" id="KAL0456454.1"/>
    </source>
</evidence>
<comment type="caution">
    <text evidence="2">The sequence shown here is derived from an EMBL/GenBank/DDBJ whole genome shotgun (WGS) entry which is preliminary data.</text>
</comment>
<dbReference type="GO" id="GO:0003676">
    <property type="term" value="F:nucleic acid binding"/>
    <property type="evidence" value="ECO:0007669"/>
    <property type="project" value="InterPro"/>
</dbReference>
<dbReference type="InterPro" id="IPR012337">
    <property type="entry name" value="RNaseH-like_sf"/>
</dbReference>
<feature type="domain" description="RNase H type-1" evidence="1">
    <location>
        <begin position="177"/>
        <end position="306"/>
    </location>
</feature>
<dbReference type="EMBL" id="JACGWN010000003">
    <property type="protein sequence ID" value="KAL0456454.1"/>
    <property type="molecule type" value="Genomic_DNA"/>
</dbReference>
<organism evidence="2">
    <name type="scientific">Sesamum latifolium</name>
    <dbReference type="NCBI Taxonomy" id="2727402"/>
    <lineage>
        <taxon>Eukaryota</taxon>
        <taxon>Viridiplantae</taxon>
        <taxon>Streptophyta</taxon>
        <taxon>Embryophyta</taxon>
        <taxon>Tracheophyta</taxon>
        <taxon>Spermatophyta</taxon>
        <taxon>Magnoliopsida</taxon>
        <taxon>eudicotyledons</taxon>
        <taxon>Gunneridae</taxon>
        <taxon>Pentapetalae</taxon>
        <taxon>asterids</taxon>
        <taxon>lamiids</taxon>
        <taxon>Lamiales</taxon>
        <taxon>Pedaliaceae</taxon>
        <taxon>Sesamum</taxon>
    </lineage>
</organism>
<dbReference type="AlphaFoldDB" id="A0AAW2XQL5"/>
<dbReference type="PANTHER" id="PTHR48475">
    <property type="entry name" value="RIBONUCLEASE H"/>
    <property type="match status" value="1"/>
</dbReference>
<dbReference type="InterPro" id="IPR002156">
    <property type="entry name" value="RNaseH_domain"/>
</dbReference>
<dbReference type="Gene3D" id="3.30.420.10">
    <property type="entry name" value="Ribonuclease H-like superfamily/Ribonuclease H"/>
    <property type="match status" value="1"/>
</dbReference>
<name>A0AAW2XQL5_9LAMI</name>
<reference evidence="2" key="2">
    <citation type="journal article" date="2024" name="Plant">
        <title>Genomic evolution and insights into agronomic trait innovations of Sesamum species.</title>
        <authorList>
            <person name="Miao H."/>
            <person name="Wang L."/>
            <person name="Qu L."/>
            <person name="Liu H."/>
            <person name="Sun Y."/>
            <person name="Le M."/>
            <person name="Wang Q."/>
            <person name="Wei S."/>
            <person name="Zheng Y."/>
            <person name="Lin W."/>
            <person name="Duan Y."/>
            <person name="Cao H."/>
            <person name="Xiong S."/>
            <person name="Wang X."/>
            <person name="Wei L."/>
            <person name="Li C."/>
            <person name="Ma Q."/>
            <person name="Ju M."/>
            <person name="Zhao R."/>
            <person name="Li G."/>
            <person name="Mu C."/>
            <person name="Tian Q."/>
            <person name="Mei H."/>
            <person name="Zhang T."/>
            <person name="Gao T."/>
            <person name="Zhang H."/>
        </authorList>
    </citation>
    <scope>NUCLEOTIDE SEQUENCE</scope>
    <source>
        <strain evidence="2">KEN1</strain>
    </source>
</reference>
<dbReference type="InterPro" id="IPR036397">
    <property type="entry name" value="RNaseH_sf"/>
</dbReference>
<sequence length="342" mass="38133">MQLGNVPLEAVDTSLYGFAGEVVHPRGMISLPLTLGTSPLQRTCLLKFLVVDIPSAYNVILGRPTFNAFRAIISTYHMKIKFPVIGGVGEAQADMLQARKCYVEAIKRGRKEYWRKHRAKKTPQVLGKPKTSGRLIKWAIELSEYNISYLPRMAIKAQALADFVSEMTGTTQEEVLEARPWLLHVDGSSTAQGSGVGIVLTTPQGDDMEFTVKFEFKTSNNEAEYEALVLDMKMAQDTGASHLLAYSDSQLIVKQVSGEYEAKEESMVQYLQQIEGLKTKFKSFQLHQIPREENIKEDFVSKLASALEDCKTRVSLCSICPNHESHLISSPFHQTTMIGGHS</sequence>
<dbReference type="CDD" id="cd09279">
    <property type="entry name" value="RNase_HI_like"/>
    <property type="match status" value="1"/>
</dbReference>
<gene>
    <name evidence="2" type="ORF">Slati_0984600</name>
</gene>
<protein>
    <submittedName>
        <fullName evidence="2">Ribonuclease HI</fullName>
    </submittedName>
</protein>
<dbReference type="SUPFAM" id="SSF53098">
    <property type="entry name" value="Ribonuclease H-like"/>
    <property type="match status" value="1"/>
</dbReference>
<reference evidence="2" key="1">
    <citation type="submission" date="2020-06" db="EMBL/GenBank/DDBJ databases">
        <authorList>
            <person name="Li T."/>
            <person name="Hu X."/>
            <person name="Zhang T."/>
            <person name="Song X."/>
            <person name="Zhang H."/>
            <person name="Dai N."/>
            <person name="Sheng W."/>
            <person name="Hou X."/>
            <person name="Wei L."/>
        </authorList>
    </citation>
    <scope>NUCLEOTIDE SEQUENCE</scope>
    <source>
        <strain evidence="2">KEN1</strain>
        <tissue evidence="2">Leaf</tissue>
    </source>
</reference>
<accession>A0AAW2XQL5</accession>
<dbReference type="PROSITE" id="PS50879">
    <property type="entry name" value="RNASE_H_1"/>
    <property type="match status" value="1"/>
</dbReference>
<dbReference type="PANTHER" id="PTHR48475:SF2">
    <property type="entry name" value="RIBONUCLEASE H"/>
    <property type="match status" value="1"/>
</dbReference>
<dbReference type="GO" id="GO:0004523">
    <property type="term" value="F:RNA-DNA hybrid ribonuclease activity"/>
    <property type="evidence" value="ECO:0007669"/>
    <property type="project" value="InterPro"/>
</dbReference>
<dbReference type="Pfam" id="PF13456">
    <property type="entry name" value="RVT_3"/>
    <property type="match status" value="1"/>
</dbReference>
<evidence type="ECO:0000259" key="1">
    <source>
        <dbReference type="PROSITE" id="PS50879"/>
    </source>
</evidence>